<dbReference type="AlphaFoldDB" id="A0A8C3LR97"/>
<evidence type="ECO:0000313" key="7">
    <source>
        <dbReference type="Proteomes" id="UP000694543"/>
    </source>
</evidence>
<evidence type="ECO:0000256" key="4">
    <source>
        <dbReference type="ARBA" id="ARBA00022490"/>
    </source>
</evidence>
<evidence type="ECO:0000256" key="1">
    <source>
        <dbReference type="ARBA" id="ARBA00004123"/>
    </source>
</evidence>
<evidence type="ECO:0000256" key="2">
    <source>
        <dbReference type="ARBA" id="ARBA00004210"/>
    </source>
</evidence>
<proteinExistence type="inferred from homology"/>
<organism evidence="6 7">
    <name type="scientific">Chrysolophus pictus</name>
    <name type="common">Golden pheasant</name>
    <name type="synonym">Phasianus pictus</name>
    <dbReference type="NCBI Taxonomy" id="9089"/>
    <lineage>
        <taxon>Eukaryota</taxon>
        <taxon>Metazoa</taxon>
        <taxon>Chordata</taxon>
        <taxon>Craniata</taxon>
        <taxon>Vertebrata</taxon>
        <taxon>Euteleostomi</taxon>
        <taxon>Archelosauria</taxon>
        <taxon>Archosauria</taxon>
        <taxon>Dinosauria</taxon>
        <taxon>Saurischia</taxon>
        <taxon>Theropoda</taxon>
        <taxon>Coelurosauria</taxon>
        <taxon>Aves</taxon>
        <taxon>Neognathae</taxon>
        <taxon>Galloanserae</taxon>
        <taxon>Galliformes</taxon>
        <taxon>Phasianidae</taxon>
        <taxon>Phasianinae</taxon>
        <taxon>Chrysolophus</taxon>
    </lineage>
</organism>
<reference evidence="6" key="2">
    <citation type="submission" date="2025-09" db="UniProtKB">
        <authorList>
            <consortium name="Ensembl"/>
        </authorList>
    </citation>
    <scope>IDENTIFICATION</scope>
</reference>
<protein>
    <recommendedName>
        <fullName evidence="8">MAPK regulated corepressor interacting protein 2</fullName>
    </recommendedName>
</protein>
<evidence type="ECO:0000256" key="3">
    <source>
        <dbReference type="ARBA" id="ARBA00010821"/>
    </source>
</evidence>
<dbReference type="InterPro" id="IPR029428">
    <property type="entry name" value="MCRIP"/>
</dbReference>
<name>A0A8C3LR97_CHRPC</name>
<evidence type="ECO:0008006" key="8">
    <source>
        <dbReference type="Google" id="ProtNLM"/>
    </source>
</evidence>
<dbReference type="Proteomes" id="UP000694543">
    <property type="component" value="Unplaced"/>
</dbReference>
<dbReference type="GO" id="GO:0010494">
    <property type="term" value="C:cytoplasmic stress granule"/>
    <property type="evidence" value="ECO:0007669"/>
    <property type="project" value="UniProtKB-SubCell"/>
</dbReference>
<accession>A0A8C3LR97</accession>
<keyword evidence="7" id="KW-1185">Reference proteome</keyword>
<comment type="subcellular location">
    <subcellularLocation>
        <location evidence="2">Cytoplasm</location>
        <location evidence="2">Stress granule</location>
    </subcellularLocation>
    <subcellularLocation>
        <location evidence="1">Nucleus</location>
    </subcellularLocation>
</comment>
<dbReference type="Ensembl" id="ENSCPIT00010016690.1">
    <property type="protein sequence ID" value="ENSCPIP00010014031.1"/>
    <property type="gene ID" value="ENSCPIG00010011106.1"/>
</dbReference>
<evidence type="ECO:0000256" key="5">
    <source>
        <dbReference type="ARBA" id="ARBA00023242"/>
    </source>
</evidence>
<dbReference type="Pfam" id="PF14799">
    <property type="entry name" value="FAM195"/>
    <property type="match status" value="1"/>
</dbReference>
<sequence>PYTRVLFHADGFTSSRCTLPCVLFGQQLSWRGVWDEAAPELLPCRAVLCCCPRIAFVLPHSSGTACAPGPCPTPVPQFPLCWAELCTCSTLVLSCAEQQQLWGSHVAAVTAAVSPAGQPAGHVGRALCILISFFLRYFWAVFLLPPSRAELESGKYVLTVGAGDCPVWWPPWGQPGGQLCPLVHPSPLLEWGGYDGAAPGWWHRRAAWHTQGGGDALLLVCPQVVLLPSIPTFPSPAQKLIFNRVNGKRPQVLLSQTSVPEESYTAAHEENVRFIYEAWQEVEQQLDGGQRGESARGPVQYVEKTPNPKLEDFVPIDLEEWWAQQFLAKV</sequence>
<comment type="similarity">
    <text evidence="3">Belongs to the MCRIP family.</text>
</comment>
<dbReference type="GO" id="GO:0005634">
    <property type="term" value="C:nucleus"/>
    <property type="evidence" value="ECO:0007669"/>
    <property type="project" value="UniProtKB-SubCell"/>
</dbReference>
<evidence type="ECO:0000313" key="6">
    <source>
        <dbReference type="Ensembl" id="ENSCPIP00010014031.1"/>
    </source>
</evidence>
<reference evidence="6" key="1">
    <citation type="submission" date="2025-08" db="UniProtKB">
        <authorList>
            <consortium name="Ensembl"/>
        </authorList>
    </citation>
    <scope>IDENTIFICATION</scope>
</reference>
<keyword evidence="4" id="KW-0963">Cytoplasm</keyword>
<keyword evidence="5" id="KW-0539">Nucleus</keyword>